<reference evidence="1 2" key="1">
    <citation type="journal article" date="2018" name="Front. Plant Sci.">
        <title>Red Clover (Trifolium pratense) and Zigzag Clover (T. medium) - A Picture of Genomic Similarities and Differences.</title>
        <authorList>
            <person name="Dluhosova J."/>
            <person name="Istvanek J."/>
            <person name="Nedelnik J."/>
            <person name="Repkova J."/>
        </authorList>
    </citation>
    <scope>NUCLEOTIDE SEQUENCE [LARGE SCALE GENOMIC DNA]</scope>
    <source>
        <strain evidence="2">cv. 10/8</strain>
        <tissue evidence="1">Leaf</tissue>
    </source>
</reference>
<dbReference type="AlphaFoldDB" id="A0A392VUB0"/>
<feature type="non-terminal residue" evidence="1">
    <location>
        <position position="1"/>
    </location>
</feature>
<name>A0A392VUB0_9FABA</name>
<sequence length="58" mass="6056">APTGWRKAQQTEQKQKIGAEVGALLPQGCSLAPPAAAKIPLCCIFLQSSNLLATEIPP</sequence>
<comment type="caution">
    <text evidence="1">The sequence shown here is derived from an EMBL/GenBank/DDBJ whole genome shotgun (WGS) entry which is preliminary data.</text>
</comment>
<evidence type="ECO:0000313" key="1">
    <source>
        <dbReference type="EMBL" id="MCI91517.1"/>
    </source>
</evidence>
<dbReference type="Proteomes" id="UP000265520">
    <property type="component" value="Unassembled WGS sequence"/>
</dbReference>
<keyword evidence="2" id="KW-1185">Reference proteome</keyword>
<evidence type="ECO:0000313" key="2">
    <source>
        <dbReference type="Proteomes" id="UP000265520"/>
    </source>
</evidence>
<protein>
    <submittedName>
        <fullName evidence="1">Uncharacterized protein</fullName>
    </submittedName>
</protein>
<dbReference type="EMBL" id="LXQA011274214">
    <property type="protein sequence ID" value="MCI91517.1"/>
    <property type="molecule type" value="Genomic_DNA"/>
</dbReference>
<proteinExistence type="predicted"/>
<accession>A0A392VUB0</accession>
<organism evidence="1 2">
    <name type="scientific">Trifolium medium</name>
    <dbReference type="NCBI Taxonomy" id="97028"/>
    <lineage>
        <taxon>Eukaryota</taxon>
        <taxon>Viridiplantae</taxon>
        <taxon>Streptophyta</taxon>
        <taxon>Embryophyta</taxon>
        <taxon>Tracheophyta</taxon>
        <taxon>Spermatophyta</taxon>
        <taxon>Magnoliopsida</taxon>
        <taxon>eudicotyledons</taxon>
        <taxon>Gunneridae</taxon>
        <taxon>Pentapetalae</taxon>
        <taxon>rosids</taxon>
        <taxon>fabids</taxon>
        <taxon>Fabales</taxon>
        <taxon>Fabaceae</taxon>
        <taxon>Papilionoideae</taxon>
        <taxon>50 kb inversion clade</taxon>
        <taxon>NPAAA clade</taxon>
        <taxon>Hologalegina</taxon>
        <taxon>IRL clade</taxon>
        <taxon>Trifolieae</taxon>
        <taxon>Trifolium</taxon>
    </lineage>
</organism>